<evidence type="ECO:0000256" key="10">
    <source>
        <dbReference type="ARBA" id="ARBA00022989"/>
    </source>
</evidence>
<evidence type="ECO:0000256" key="14">
    <source>
        <dbReference type="ARBA" id="ARBA00023136"/>
    </source>
</evidence>
<keyword evidence="7" id="KW-0999">Mitochondrion inner membrane</keyword>
<evidence type="ECO:0000256" key="7">
    <source>
        <dbReference type="ARBA" id="ARBA00022792"/>
    </source>
</evidence>
<dbReference type="RefSeq" id="YP_010379928.1">
    <property type="nucleotide sequence ID" value="NC_063495.1"/>
</dbReference>
<feature type="transmembrane region" description="Helical" evidence="16">
    <location>
        <begin position="142"/>
        <end position="159"/>
    </location>
</feature>
<evidence type="ECO:0000256" key="9">
    <source>
        <dbReference type="ARBA" id="ARBA00022982"/>
    </source>
</evidence>
<feature type="transmembrane region" description="Helical" evidence="16">
    <location>
        <begin position="394"/>
        <end position="413"/>
    </location>
</feature>
<evidence type="ECO:0000256" key="15">
    <source>
        <dbReference type="ARBA" id="ARBA00049551"/>
    </source>
</evidence>
<evidence type="ECO:0000259" key="18">
    <source>
        <dbReference type="Pfam" id="PF00662"/>
    </source>
</evidence>
<keyword evidence="4 16" id="KW-0813">Transport</keyword>
<dbReference type="InterPro" id="IPR003945">
    <property type="entry name" value="NU5C-like"/>
</dbReference>
<feature type="domain" description="NADH-Ubiquinone oxidoreductase (complex I) chain 5 N-terminal" evidence="18">
    <location>
        <begin position="93"/>
        <end position="143"/>
    </location>
</feature>
<dbReference type="PRINTS" id="PR01434">
    <property type="entry name" value="NADHDHGNASE5"/>
</dbReference>
<dbReference type="NCBIfam" id="TIGR01974">
    <property type="entry name" value="NDH_I_L"/>
    <property type="match status" value="1"/>
</dbReference>
<dbReference type="InterPro" id="IPR001516">
    <property type="entry name" value="Proton_antipo_N"/>
</dbReference>
<comment type="similarity">
    <text evidence="16">Belongs to the complex I subunit 5 family.</text>
</comment>
<dbReference type="EC" id="7.1.1.2" evidence="2 16"/>
<feature type="domain" description="NADH:quinone oxidoreductase/Mrp antiporter transmembrane" evidence="17">
    <location>
        <begin position="159"/>
        <end position="442"/>
    </location>
</feature>
<feature type="transmembrane region" description="Helical" evidence="16">
    <location>
        <begin position="26"/>
        <end position="47"/>
    </location>
</feature>
<dbReference type="Pfam" id="PF00662">
    <property type="entry name" value="Proton_antipo_N"/>
    <property type="match status" value="1"/>
</dbReference>
<dbReference type="InterPro" id="IPR001750">
    <property type="entry name" value="ND/Mrp_TM"/>
</dbReference>
<feature type="transmembrane region" description="Helical" evidence="16">
    <location>
        <begin position="327"/>
        <end position="345"/>
    </location>
</feature>
<dbReference type="GO" id="GO:0003954">
    <property type="term" value="F:NADH dehydrogenase activity"/>
    <property type="evidence" value="ECO:0007669"/>
    <property type="project" value="TreeGrafter"/>
</dbReference>
<keyword evidence="13 16" id="KW-0496">Mitochondrion</keyword>
<sequence>MFAVPVLTLTDLLKIIFMTPGLSTPLMMATSLLTIFIILAFPLLTSLTPRPLQKEWSLLQVKTAVKLAFFVSLLPLCLFLNEGAEVIITNWNWVNTSTFDINISLKFDHYAIIFIPVALYVTWSILEFASWYMHADPSKDRFFKYLLTFLIAMIILVTANNLFQLFIGWEGVGIMSFLLIGWWYGRADANTAALQAVFYNRIGDIGLILSMAWMAVNLNSWEMQQMFITAKSSDLTLPLLGLVLAATGKSAQFGLHPWLPSAMEGPTPVSALLHSSTMVVAGIFLLIRMSPLLEGNQVALTTCLCLGALTTLFTATCALTQNDIKKIVAFSTSSQLGLMMVTIGLNQPQLAFLHICTHAFFKAMLFICSGSIIHSLNDEQDIRKMGGMHHLTPFTSSCLTIGSLALTGTPFLAGFFSKDAIIEALNTSSLNAWALTLTLIATSFTAIYSLRIILFVSAGHPRFNPLSPINENNPKVINPIKRLAWGSIIAGLLITSNIVPMKTPVMTMPLLLKLAALLVTIFGLYLALELASLANKQLKITPQLKAHNFSNMLGFFPTVMHRLAPKLNLILGQTIANQLMDQIWLEKTGPKALTSVNATLAKITSNAQRGTIKAYISLFLLTIVFAALVLTT</sequence>
<keyword evidence="6 16" id="KW-0812">Transmembrane</keyword>
<name>A0A8K1NXA3_FORFL</name>
<protein>
    <recommendedName>
        <fullName evidence="3 16">NADH-ubiquinone oxidoreductase chain 5</fullName>
        <ecNumber evidence="2 16">7.1.1.2</ecNumber>
    </recommendedName>
</protein>
<evidence type="ECO:0000256" key="3">
    <source>
        <dbReference type="ARBA" id="ARBA00021096"/>
    </source>
</evidence>
<geneLocation type="mitochondrion" evidence="20"/>
<evidence type="ECO:0000256" key="12">
    <source>
        <dbReference type="ARBA" id="ARBA00023075"/>
    </source>
</evidence>
<dbReference type="GO" id="GO:0008137">
    <property type="term" value="F:NADH dehydrogenase (ubiquinone) activity"/>
    <property type="evidence" value="ECO:0007669"/>
    <property type="project" value="UniProtKB-EC"/>
</dbReference>
<dbReference type="InterPro" id="IPR010934">
    <property type="entry name" value="NADH_DH_su5_C"/>
</dbReference>
<evidence type="ECO:0000256" key="2">
    <source>
        <dbReference type="ARBA" id="ARBA00012944"/>
    </source>
</evidence>
<evidence type="ECO:0000256" key="16">
    <source>
        <dbReference type="RuleBase" id="RU003404"/>
    </source>
</evidence>
<feature type="transmembrane region" description="Helical" evidence="16">
    <location>
        <begin position="483"/>
        <end position="500"/>
    </location>
</feature>
<feature type="transmembrane region" description="Helical" evidence="16">
    <location>
        <begin position="433"/>
        <end position="456"/>
    </location>
</feature>
<dbReference type="GO" id="GO:0042773">
    <property type="term" value="P:ATP synthesis coupled electron transport"/>
    <property type="evidence" value="ECO:0007669"/>
    <property type="project" value="InterPro"/>
</dbReference>
<keyword evidence="14 16" id="KW-0472">Membrane</keyword>
<accession>A0A8K1NXA3</accession>
<feature type="transmembrane region" description="Helical" evidence="16">
    <location>
        <begin position="197"/>
        <end position="216"/>
    </location>
</feature>
<feature type="transmembrane region" description="Helical" evidence="16">
    <location>
        <begin position="612"/>
        <end position="630"/>
    </location>
</feature>
<evidence type="ECO:0000256" key="8">
    <source>
        <dbReference type="ARBA" id="ARBA00022967"/>
    </source>
</evidence>
<keyword evidence="10 16" id="KW-1133">Transmembrane helix</keyword>
<evidence type="ECO:0000256" key="6">
    <source>
        <dbReference type="ARBA" id="ARBA00022692"/>
    </source>
</evidence>
<proteinExistence type="inferred from homology"/>
<keyword evidence="12 16" id="KW-0830">Ubiquinone</keyword>
<keyword evidence="5" id="KW-0679">Respiratory chain</keyword>
<evidence type="ECO:0000256" key="13">
    <source>
        <dbReference type="ARBA" id="ARBA00023128"/>
    </source>
</evidence>
<evidence type="ECO:0000313" key="20">
    <source>
        <dbReference type="EMBL" id="UDF87737.1"/>
    </source>
</evidence>
<organism evidence="20">
    <name type="scientific">Forcipiger flavissimus</name>
    <name type="common">Longnose butterflyfish</name>
    <dbReference type="NCBI Taxonomy" id="109909"/>
    <lineage>
        <taxon>Eukaryota</taxon>
        <taxon>Metazoa</taxon>
        <taxon>Chordata</taxon>
        <taxon>Craniata</taxon>
        <taxon>Vertebrata</taxon>
        <taxon>Euteleostomi</taxon>
        <taxon>Actinopterygii</taxon>
        <taxon>Neopterygii</taxon>
        <taxon>Teleostei</taxon>
        <taxon>Neoteleostei</taxon>
        <taxon>Acanthomorphata</taxon>
        <taxon>Eupercaria</taxon>
        <taxon>Chaetodontiformes</taxon>
        <taxon>Chaetodontidae</taxon>
        <taxon>Forcipiger</taxon>
    </lineage>
</organism>
<dbReference type="GeneID" id="72613606"/>
<dbReference type="GO" id="GO:0015990">
    <property type="term" value="P:electron transport coupled proton transport"/>
    <property type="evidence" value="ECO:0007669"/>
    <property type="project" value="TreeGrafter"/>
</dbReference>
<feature type="transmembrane region" description="Helical" evidence="16">
    <location>
        <begin position="351"/>
        <end position="373"/>
    </location>
</feature>
<dbReference type="Pfam" id="PF06455">
    <property type="entry name" value="NADH5_C"/>
    <property type="match status" value="1"/>
</dbReference>
<feature type="domain" description="NADH dehydrogenase subunit 5 C-terminal" evidence="19">
    <location>
        <begin position="448"/>
        <end position="629"/>
    </location>
</feature>
<feature type="transmembrane region" description="Helical" evidence="16">
    <location>
        <begin position="506"/>
        <end position="528"/>
    </location>
</feature>
<evidence type="ECO:0000256" key="1">
    <source>
        <dbReference type="ARBA" id="ARBA00004448"/>
    </source>
</evidence>
<evidence type="ECO:0000256" key="11">
    <source>
        <dbReference type="ARBA" id="ARBA00023027"/>
    </source>
</evidence>
<feature type="transmembrane region" description="Helical" evidence="16">
    <location>
        <begin position="67"/>
        <end position="89"/>
    </location>
</feature>
<keyword evidence="11 16" id="KW-0520">NAD</keyword>
<dbReference type="EMBL" id="MZ329988">
    <property type="protein sequence ID" value="UDF87737.1"/>
    <property type="molecule type" value="Genomic_DNA"/>
</dbReference>
<evidence type="ECO:0000259" key="19">
    <source>
        <dbReference type="Pfam" id="PF06455"/>
    </source>
</evidence>
<dbReference type="Pfam" id="PF00361">
    <property type="entry name" value="Proton_antipo_M"/>
    <property type="match status" value="1"/>
</dbReference>
<dbReference type="PANTHER" id="PTHR42829">
    <property type="entry name" value="NADH-UBIQUINONE OXIDOREDUCTASE CHAIN 5"/>
    <property type="match status" value="1"/>
</dbReference>
<evidence type="ECO:0000256" key="4">
    <source>
        <dbReference type="ARBA" id="ARBA00022448"/>
    </source>
</evidence>
<evidence type="ECO:0000259" key="17">
    <source>
        <dbReference type="Pfam" id="PF00361"/>
    </source>
</evidence>
<dbReference type="PANTHER" id="PTHR42829:SF2">
    <property type="entry name" value="NADH-UBIQUINONE OXIDOREDUCTASE CHAIN 5"/>
    <property type="match status" value="1"/>
</dbReference>
<dbReference type="GO" id="GO:0005743">
    <property type="term" value="C:mitochondrial inner membrane"/>
    <property type="evidence" value="ECO:0007669"/>
    <property type="project" value="UniProtKB-SubCell"/>
</dbReference>
<feature type="transmembrane region" description="Helical" evidence="16">
    <location>
        <begin position="165"/>
        <end position="185"/>
    </location>
</feature>
<comment type="catalytic activity">
    <reaction evidence="15 16">
        <text>a ubiquinone + NADH + 5 H(+)(in) = a ubiquinol + NAD(+) + 4 H(+)(out)</text>
        <dbReference type="Rhea" id="RHEA:29091"/>
        <dbReference type="Rhea" id="RHEA-COMP:9565"/>
        <dbReference type="Rhea" id="RHEA-COMP:9566"/>
        <dbReference type="ChEBI" id="CHEBI:15378"/>
        <dbReference type="ChEBI" id="CHEBI:16389"/>
        <dbReference type="ChEBI" id="CHEBI:17976"/>
        <dbReference type="ChEBI" id="CHEBI:57540"/>
        <dbReference type="ChEBI" id="CHEBI:57945"/>
        <dbReference type="EC" id="7.1.1.2"/>
    </reaction>
</comment>
<reference evidence="20" key="1">
    <citation type="submission" date="2021-06" db="EMBL/GenBank/DDBJ databases">
        <title>Complete Mitochondrial Genomes of Fishes Derived by Genome Skimming.</title>
        <authorList>
            <person name="Collins A.G."/>
            <person name="Bemis K."/>
            <person name="Reft A."/>
            <person name="Murphy K."/>
            <person name="Pitassy D."/>
            <person name="Meyer C."/>
            <person name="Hoban M."/>
            <person name="Whitney J."/>
        </authorList>
    </citation>
    <scope>NUCLEOTIDE SEQUENCE</scope>
</reference>
<keyword evidence="9" id="KW-0249">Electron transport</keyword>
<dbReference type="CTD" id="4540"/>
<keyword evidence="8" id="KW-1278">Translocase</keyword>
<feature type="transmembrane region" description="Helical" evidence="16">
    <location>
        <begin position="109"/>
        <end position="130"/>
    </location>
</feature>
<dbReference type="InterPro" id="IPR018393">
    <property type="entry name" value="NADHpl_OxRdtase_5_subgr"/>
</dbReference>
<feature type="transmembrane region" description="Helical" evidence="16">
    <location>
        <begin position="299"/>
        <end position="320"/>
    </location>
</feature>
<evidence type="ECO:0000256" key="5">
    <source>
        <dbReference type="ARBA" id="ARBA00022660"/>
    </source>
</evidence>
<comment type="function">
    <text evidence="16">Core subunit of the mitochondrial membrane respiratory chain NADH dehydrogenase (Complex I) which catalyzes electron transfer from NADH through the respiratory chain, using ubiquinone as an electron acceptor. Essential for the catalytic activity and assembly of complex I.</text>
</comment>
<gene>
    <name evidence="20" type="primary">ND5</name>
</gene>
<comment type="subcellular location">
    <subcellularLocation>
        <location evidence="1">Mitochondrion inner membrane</location>
        <topology evidence="1">Multi-pass membrane protein</topology>
    </subcellularLocation>
</comment>
<dbReference type="AlphaFoldDB" id="A0A8K1NXA3"/>